<name>A0ABT3N044_9GAMM</name>
<reference evidence="1 2" key="1">
    <citation type="submission" date="2022-10" db="EMBL/GenBank/DDBJ databases">
        <title>High-quality genome sequences of two octocoral-associated bacteria, Endozoicomonas euniceicola EF212 and Endozoicomonas gorgoniicola PS125.</title>
        <authorList>
            <person name="Chiou Y.-J."/>
            <person name="Chen Y.-H."/>
        </authorList>
    </citation>
    <scope>NUCLEOTIDE SEQUENCE [LARGE SCALE GENOMIC DNA]</scope>
    <source>
        <strain evidence="1 2">PS125</strain>
    </source>
</reference>
<protein>
    <submittedName>
        <fullName evidence="1">Uncharacterized protein</fullName>
    </submittedName>
</protein>
<gene>
    <name evidence="1" type="ORF">NX722_19325</name>
</gene>
<dbReference type="EMBL" id="JAPFCC010000001">
    <property type="protein sequence ID" value="MCW7554728.1"/>
    <property type="molecule type" value="Genomic_DNA"/>
</dbReference>
<accession>A0ABT3N044</accession>
<comment type="caution">
    <text evidence="1">The sequence shown here is derived from an EMBL/GenBank/DDBJ whole genome shotgun (WGS) entry which is preliminary data.</text>
</comment>
<proteinExistence type="predicted"/>
<keyword evidence="2" id="KW-1185">Reference proteome</keyword>
<dbReference type="RefSeq" id="WP_262564492.1">
    <property type="nucleotide sequence ID" value="NZ_JAPFCC010000001.1"/>
</dbReference>
<evidence type="ECO:0000313" key="2">
    <source>
        <dbReference type="Proteomes" id="UP001209854"/>
    </source>
</evidence>
<evidence type="ECO:0000313" key="1">
    <source>
        <dbReference type="EMBL" id="MCW7554728.1"/>
    </source>
</evidence>
<sequence length="40" mass="4192">MGDVDPGGASVDHTTTTDIARTIAGGLMEAVLRLSEYLKE</sequence>
<organism evidence="1 2">
    <name type="scientific">Endozoicomonas gorgoniicola</name>
    <dbReference type="NCBI Taxonomy" id="1234144"/>
    <lineage>
        <taxon>Bacteria</taxon>
        <taxon>Pseudomonadati</taxon>
        <taxon>Pseudomonadota</taxon>
        <taxon>Gammaproteobacteria</taxon>
        <taxon>Oceanospirillales</taxon>
        <taxon>Endozoicomonadaceae</taxon>
        <taxon>Endozoicomonas</taxon>
    </lineage>
</organism>
<dbReference type="Proteomes" id="UP001209854">
    <property type="component" value="Unassembled WGS sequence"/>
</dbReference>